<evidence type="ECO:0000313" key="2">
    <source>
        <dbReference type="Proteomes" id="UP000010445"/>
    </source>
</evidence>
<organism evidence="1 2">
    <name type="scientific">Corynebacterium durum F0235</name>
    <dbReference type="NCBI Taxonomy" id="1035195"/>
    <lineage>
        <taxon>Bacteria</taxon>
        <taxon>Bacillati</taxon>
        <taxon>Actinomycetota</taxon>
        <taxon>Actinomycetes</taxon>
        <taxon>Mycobacteriales</taxon>
        <taxon>Corynebacteriaceae</taxon>
        <taxon>Corynebacterium</taxon>
    </lineage>
</organism>
<dbReference type="InterPro" id="IPR040871">
    <property type="entry name" value="HopA1"/>
</dbReference>
<name>L1MEH8_9CORY</name>
<protein>
    <submittedName>
        <fullName evidence="1">Uncharacterized protein</fullName>
    </submittedName>
</protein>
<dbReference type="STRING" id="1035195.HMPREF9997_01931"/>
<accession>L1MEH8</accession>
<evidence type="ECO:0000313" key="1">
    <source>
        <dbReference type="EMBL" id="EKX89460.1"/>
    </source>
</evidence>
<proteinExistence type="predicted"/>
<comment type="caution">
    <text evidence="1">The sequence shown here is derived from an EMBL/GenBank/DDBJ whole genome shotgun (WGS) entry which is preliminary data.</text>
</comment>
<dbReference type="HOGENOM" id="CLU_927222_0_0_11"/>
<gene>
    <name evidence="1" type="ORF">HMPREF9997_01931</name>
</gene>
<dbReference type="Proteomes" id="UP000010445">
    <property type="component" value="Unassembled WGS sequence"/>
</dbReference>
<keyword evidence="2" id="KW-1185">Reference proteome</keyword>
<dbReference type="eggNOG" id="ENOG5033WKS">
    <property type="taxonomic scope" value="Bacteria"/>
</dbReference>
<sequence length="322" mass="36304">MKVQRRFSVSSSILNILQSVYVADDGKLGYVLGQECSAENFDEMQSRLSQAIYSNFHAGMRRVAPAEEISFHRGDKEVEELIRNATSVDHFEEEVQKAQYQNHLNSEDVTIAVIDGIKVSIPTNSITRDETEYVTVRRSSLNYRLSLGFTYYRNQYPPTIATPLLRVYRWASRPEELLTSWSALIDLGERGRFPLQMKMLSERESYPRNDALVVYISGSGLQFLEEIVHLLSTENTVATTSLFARKVANGVSLAWEPHDPASYRKQLSFGEHRSEQLARGVIRSIRDSIPVASAIRATLLQGNIDPSNPSRNLTSPSLGLCL</sequence>
<dbReference type="Pfam" id="PF17914">
    <property type="entry name" value="HopA1"/>
    <property type="match status" value="1"/>
</dbReference>
<dbReference type="PATRIC" id="fig|1035195.3.peg.1744"/>
<dbReference type="AlphaFoldDB" id="L1MEH8"/>
<reference evidence="1 2" key="1">
    <citation type="submission" date="2012-05" db="EMBL/GenBank/DDBJ databases">
        <authorList>
            <person name="Weinstock G."/>
            <person name="Sodergren E."/>
            <person name="Lobos E.A."/>
            <person name="Fulton L."/>
            <person name="Fulton R."/>
            <person name="Courtney L."/>
            <person name="Fronick C."/>
            <person name="O'Laughlin M."/>
            <person name="Godfrey J."/>
            <person name="Wilson R.M."/>
            <person name="Miner T."/>
            <person name="Farmer C."/>
            <person name="Delehaunty K."/>
            <person name="Cordes M."/>
            <person name="Minx P."/>
            <person name="Tomlinson C."/>
            <person name="Chen J."/>
            <person name="Wollam A."/>
            <person name="Pepin K.H."/>
            <person name="Bhonagiri V."/>
            <person name="Zhang X."/>
            <person name="Suruliraj S."/>
            <person name="Warren W."/>
            <person name="Mitreva M."/>
            <person name="Mardis E.R."/>
            <person name="Wilson R.K."/>
        </authorList>
    </citation>
    <scope>NUCLEOTIDE SEQUENCE [LARGE SCALE GENOMIC DNA]</scope>
    <source>
        <strain evidence="1 2">F0235</strain>
    </source>
</reference>
<dbReference type="EMBL" id="AMEM01000024">
    <property type="protein sequence ID" value="EKX89460.1"/>
    <property type="molecule type" value="Genomic_DNA"/>
</dbReference>
<dbReference type="RefSeq" id="WP_006064156.1">
    <property type="nucleotide sequence ID" value="NZ_KB290831.1"/>
</dbReference>